<evidence type="ECO:0000313" key="6">
    <source>
        <dbReference type="Proteomes" id="UP000464577"/>
    </source>
</evidence>
<proteinExistence type="predicted"/>
<dbReference type="RefSeq" id="WP_162385322.1">
    <property type="nucleotide sequence ID" value="NZ_CP045997.1"/>
</dbReference>
<evidence type="ECO:0000259" key="4">
    <source>
        <dbReference type="Pfam" id="PF14326"/>
    </source>
</evidence>
<dbReference type="Pfam" id="PF00112">
    <property type="entry name" value="Peptidase_C1"/>
    <property type="match status" value="1"/>
</dbReference>
<evidence type="ECO:0000256" key="2">
    <source>
        <dbReference type="SAM" id="SignalP"/>
    </source>
</evidence>
<feature type="domain" description="Peptidase C1A papain C-terminal" evidence="3">
    <location>
        <begin position="61"/>
        <end position="287"/>
    </location>
</feature>
<dbReference type="InterPro" id="IPR000668">
    <property type="entry name" value="Peptidase_C1A_C"/>
</dbReference>
<feature type="compositionally biased region" description="Polar residues" evidence="1">
    <location>
        <begin position="320"/>
        <end position="329"/>
    </location>
</feature>
<feature type="domain" description="DUF4384" evidence="4">
    <location>
        <begin position="390"/>
        <end position="467"/>
    </location>
</feature>
<dbReference type="EMBL" id="CP045997">
    <property type="protein sequence ID" value="QHV94906.1"/>
    <property type="molecule type" value="Genomic_DNA"/>
</dbReference>
<feature type="chain" id="PRO_5026938313" evidence="2">
    <location>
        <begin position="19"/>
        <end position="532"/>
    </location>
</feature>
<protein>
    <submittedName>
        <fullName evidence="5">DUF4384 domain-containing protein</fullName>
    </submittedName>
</protein>
<accession>A0A6P1VU66</accession>
<organism evidence="5 6">
    <name type="scientific">Spirosoma endbachense</name>
    <dbReference type="NCBI Taxonomy" id="2666025"/>
    <lineage>
        <taxon>Bacteria</taxon>
        <taxon>Pseudomonadati</taxon>
        <taxon>Bacteroidota</taxon>
        <taxon>Cytophagia</taxon>
        <taxon>Cytophagales</taxon>
        <taxon>Cytophagaceae</taxon>
        <taxon>Spirosoma</taxon>
    </lineage>
</organism>
<dbReference type="Proteomes" id="UP000464577">
    <property type="component" value="Chromosome"/>
</dbReference>
<dbReference type="InterPro" id="IPR025493">
    <property type="entry name" value="DUF4384"/>
</dbReference>
<keyword evidence="6" id="KW-1185">Reference proteome</keyword>
<evidence type="ECO:0000256" key="1">
    <source>
        <dbReference type="SAM" id="MobiDB-lite"/>
    </source>
</evidence>
<feature type="signal peptide" evidence="2">
    <location>
        <begin position="1"/>
        <end position="18"/>
    </location>
</feature>
<dbReference type="GO" id="GO:0008234">
    <property type="term" value="F:cysteine-type peptidase activity"/>
    <property type="evidence" value="ECO:0007669"/>
    <property type="project" value="InterPro"/>
</dbReference>
<keyword evidence="2" id="KW-0732">Signal</keyword>
<dbReference type="InterPro" id="IPR038765">
    <property type="entry name" value="Papain-like_cys_pep_sf"/>
</dbReference>
<dbReference type="AlphaFoldDB" id="A0A6P1VU66"/>
<dbReference type="GO" id="GO:0006508">
    <property type="term" value="P:proteolysis"/>
    <property type="evidence" value="ECO:0007669"/>
    <property type="project" value="InterPro"/>
</dbReference>
<dbReference type="SUPFAM" id="SSF54001">
    <property type="entry name" value="Cysteine proteinases"/>
    <property type="match status" value="1"/>
</dbReference>
<sequence length="532" mass="60121">MKTLLWFTILLSAQWVWAQAPADLVNSGLRFDDEAYLRVEQKPDNVIYKAPLPRAISYEKYLPDIERQGDYGTCVAFTCAYYTRTAIEAIQRNLTTKPQINQTRFSPTYLYSRLKLPNDVTCQQGGTMDEGLLALKNYGAPFWSSLPYPQCIRNVKPYDSEASQFRIRHFERIFDFATMFRVVRQNNNLESVVNANIQNIKRALAGGYPVPIGMMIPLSFQAVSTDTWTPAPSDVDDLYQEIRSGFKRRKLYGHALTVVGYDDSRQAFRVVNSWGTRWADNGLCWIKYRDFVLFTRYAFRVYPMEQPTAKLTKVTPIIAKTNTRPQSPTAPKRSPVPTTQPDKSVTMQASVEMRLVDGSDMPARRLMSRGSTVGDDTNDEIGAYKLVNGYASGTRFKLTVNNDKAAYVYVIGTDQSMKLTRLFPYADSLSAMIDAKESAVLPGPTKHIRLDNNPGQEYYLVLFADKPLDMSALITRMSAIGGSLSHKITQTLGDQLMDWHTMNYDPEQITFSTATDPIGKVVPVLISLDHKP</sequence>
<dbReference type="CDD" id="cd02619">
    <property type="entry name" value="Peptidase_C1"/>
    <property type="match status" value="1"/>
</dbReference>
<evidence type="ECO:0000313" key="5">
    <source>
        <dbReference type="EMBL" id="QHV94906.1"/>
    </source>
</evidence>
<name>A0A6P1VU66_9BACT</name>
<dbReference type="KEGG" id="senf:GJR95_07690"/>
<dbReference type="Gene3D" id="3.90.70.10">
    <property type="entry name" value="Cysteine proteinases"/>
    <property type="match status" value="1"/>
</dbReference>
<evidence type="ECO:0000259" key="3">
    <source>
        <dbReference type="Pfam" id="PF00112"/>
    </source>
</evidence>
<dbReference type="Pfam" id="PF14326">
    <property type="entry name" value="DUF4384"/>
    <property type="match status" value="1"/>
</dbReference>
<reference evidence="5 6" key="1">
    <citation type="submission" date="2019-11" db="EMBL/GenBank/DDBJ databases">
        <title>Spirosoma endbachense sp. nov., isolated from a natural salt meadow.</title>
        <authorList>
            <person name="Rojas J."/>
            <person name="Ambika Manirajan B."/>
            <person name="Ratering S."/>
            <person name="Suarez C."/>
            <person name="Geissler-Plaum R."/>
            <person name="Schnell S."/>
        </authorList>
    </citation>
    <scope>NUCLEOTIDE SEQUENCE [LARGE SCALE GENOMIC DNA]</scope>
    <source>
        <strain evidence="5 6">I-24</strain>
    </source>
</reference>
<feature type="region of interest" description="Disordered" evidence="1">
    <location>
        <begin position="319"/>
        <end position="344"/>
    </location>
</feature>
<gene>
    <name evidence="5" type="ORF">GJR95_07690</name>
</gene>